<gene>
    <name evidence="2" type="ORF">EEDITHA_LOCUS17438</name>
</gene>
<reference evidence="2" key="1">
    <citation type="submission" date="2022-03" db="EMBL/GenBank/DDBJ databases">
        <authorList>
            <person name="Tunstrom K."/>
        </authorList>
    </citation>
    <scope>NUCLEOTIDE SEQUENCE</scope>
</reference>
<keyword evidence="3" id="KW-1185">Reference proteome</keyword>
<organism evidence="2 3">
    <name type="scientific">Euphydryas editha</name>
    <name type="common">Edith's checkerspot</name>
    <dbReference type="NCBI Taxonomy" id="104508"/>
    <lineage>
        <taxon>Eukaryota</taxon>
        <taxon>Metazoa</taxon>
        <taxon>Ecdysozoa</taxon>
        <taxon>Arthropoda</taxon>
        <taxon>Hexapoda</taxon>
        <taxon>Insecta</taxon>
        <taxon>Pterygota</taxon>
        <taxon>Neoptera</taxon>
        <taxon>Endopterygota</taxon>
        <taxon>Lepidoptera</taxon>
        <taxon>Glossata</taxon>
        <taxon>Ditrysia</taxon>
        <taxon>Papilionoidea</taxon>
        <taxon>Nymphalidae</taxon>
        <taxon>Nymphalinae</taxon>
        <taxon>Euphydryas</taxon>
    </lineage>
</organism>
<evidence type="ECO:0000313" key="2">
    <source>
        <dbReference type="EMBL" id="CAH2102867.1"/>
    </source>
</evidence>
<name>A0AAU9UUS7_EUPED</name>
<evidence type="ECO:0000313" key="3">
    <source>
        <dbReference type="Proteomes" id="UP001153954"/>
    </source>
</evidence>
<feature type="region of interest" description="Disordered" evidence="1">
    <location>
        <begin position="71"/>
        <end position="95"/>
    </location>
</feature>
<dbReference type="AlphaFoldDB" id="A0AAU9UUS7"/>
<proteinExistence type="predicted"/>
<sequence>MAIHNAYTIWFRSFSTNTITVKTHSYIMPAATRGAAAPATFVPGHLLVASHGRECVECIGIHAGAIAVSQTMPRKRKSTPTTMPQTPRLARSMTRKRKPQLLKVPFLYRHEDLV</sequence>
<comment type="caution">
    <text evidence="2">The sequence shown here is derived from an EMBL/GenBank/DDBJ whole genome shotgun (WGS) entry which is preliminary data.</text>
</comment>
<protein>
    <submittedName>
        <fullName evidence="2">Uncharacterized protein</fullName>
    </submittedName>
</protein>
<dbReference type="EMBL" id="CAKOGL010000025">
    <property type="protein sequence ID" value="CAH2102867.1"/>
    <property type="molecule type" value="Genomic_DNA"/>
</dbReference>
<dbReference type="Proteomes" id="UP001153954">
    <property type="component" value="Unassembled WGS sequence"/>
</dbReference>
<evidence type="ECO:0000256" key="1">
    <source>
        <dbReference type="SAM" id="MobiDB-lite"/>
    </source>
</evidence>
<accession>A0AAU9UUS7</accession>